<evidence type="ECO:0000259" key="2">
    <source>
        <dbReference type="PROSITE" id="PS50157"/>
    </source>
</evidence>
<proteinExistence type="predicted"/>
<accession>A0ABD1DSB1</accession>
<name>A0ABD1DSB1_CULPP</name>
<evidence type="ECO:0000256" key="1">
    <source>
        <dbReference type="PROSITE-ProRule" id="PRU00042"/>
    </source>
</evidence>
<feature type="domain" description="C2H2-type" evidence="2">
    <location>
        <begin position="174"/>
        <end position="201"/>
    </location>
</feature>
<dbReference type="Gene3D" id="3.30.160.60">
    <property type="entry name" value="Classic Zinc Finger"/>
    <property type="match status" value="1"/>
</dbReference>
<dbReference type="PROSITE" id="PS50157">
    <property type="entry name" value="ZINC_FINGER_C2H2_2"/>
    <property type="match status" value="1"/>
</dbReference>
<keyword evidence="4" id="KW-1185">Reference proteome</keyword>
<dbReference type="Proteomes" id="UP001562425">
    <property type="component" value="Unassembled WGS sequence"/>
</dbReference>
<keyword evidence="1" id="KW-0862">Zinc</keyword>
<dbReference type="GO" id="GO:0008270">
    <property type="term" value="F:zinc ion binding"/>
    <property type="evidence" value="ECO:0007669"/>
    <property type="project" value="UniProtKB-KW"/>
</dbReference>
<dbReference type="InterPro" id="IPR036236">
    <property type="entry name" value="Znf_C2H2_sf"/>
</dbReference>
<dbReference type="SMART" id="SM00355">
    <property type="entry name" value="ZnF_C2H2"/>
    <property type="match status" value="3"/>
</dbReference>
<sequence length="259" mass="29765">MDFCKLCLRKCPPFLIEWVNNSNSSEFVDAIESILRFRPEVDNLNVCGTCWILVQLFGTFMEGCRAIKNLIGPKQQLAGVGSANDDHWQSDETEKALDYSLRTVRNHVQRINSLGVDREESANDERSQLDESQSDSTITVLRICRKCSRIVGDRKEHALVCDAFSTADPKRTFYTCSICSAEFLVRSHLQVHLNKHNRVKPYKCRKRCDTHFYGRVGRLNHEKTCKHAVRVCFYCEVKLESARDFAEHLASDHNVVSFL</sequence>
<keyword evidence="1" id="KW-0479">Metal-binding</keyword>
<evidence type="ECO:0000313" key="3">
    <source>
        <dbReference type="EMBL" id="KAL1402482.1"/>
    </source>
</evidence>
<comment type="caution">
    <text evidence="3">The sequence shown here is derived from an EMBL/GenBank/DDBJ whole genome shotgun (WGS) entry which is preliminary data.</text>
</comment>
<dbReference type="EMBL" id="JBEHCU010002940">
    <property type="protein sequence ID" value="KAL1402482.1"/>
    <property type="molecule type" value="Genomic_DNA"/>
</dbReference>
<keyword evidence="1" id="KW-0863">Zinc-finger</keyword>
<protein>
    <recommendedName>
        <fullName evidence="2">C2H2-type domain-containing protein</fullName>
    </recommendedName>
</protein>
<organism evidence="3 4">
    <name type="scientific">Culex pipiens pipiens</name>
    <name type="common">Northern house mosquito</name>
    <dbReference type="NCBI Taxonomy" id="38569"/>
    <lineage>
        <taxon>Eukaryota</taxon>
        <taxon>Metazoa</taxon>
        <taxon>Ecdysozoa</taxon>
        <taxon>Arthropoda</taxon>
        <taxon>Hexapoda</taxon>
        <taxon>Insecta</taxon>
        <taxon>Pterygota</taxon>
        <taxon>Neoptera</taxon>
        <taxon>Endopterygota</taxon>
        <taxon>Diptera</taxon>
        <taxon>Nematocera</taxon>
        <taxon>Culicoidea</taxon>
        <taxon>Culicidae</taxon>
        <taxon>Culicinae</taxon>
        <taxon>Culicini</taxon>
        <taxon>Culex</taxon>
        <taxon>Culex</taxon>
    </lineage>
</organism>
<dbReference type="InterPro" id="IPR013087">
    <property type="entry name" value="Znf_C2H2_type"/>
</dbReference>
<gene>
    <name evidence="3" type="ORF">pipiens_006089</name>
</gene>
<reference evidence="3 4" key="1">
    <citation type="submission" date="2024-05" db="EMBL/GenBank/DDBJ databases">
        <title>Culex pipiens pipiens assembly and annotation.</title>
        <authorList>
            <person name="Alout H."/>
            <person name="Durand T."/>
        </authorList>
    </citation>
    <scope>NUCLEOTIDE SEQUENCE [LARGE SCALE GENOMIC DNA]</scope>
    <source>
        <strain evidence="3">HA-2024</strain>
        <tissue evidence="3">Whole body</tissue>
    </source>
</reference>
<evidence type="ECO:0000313" key="4">
    <source>
        <dbReference type="Proteomes" id="UP001562425"/>
    </source>
</evidence>
<dbReference type="SUPFAM" id="SSF57667">
    <property type="entry name" value="beta-beta-alpha zinc fingers"/>
    <property type="match status" value="1"/>
</dbReference>
<dbReference type="PROSITE" id="PS00028">
    <property type="entry name" value="ZINC_FINGER_C2H2_1"/>
    <property type="match status" value="2"/>
</dbReference>
<dbReference type="AlphaFoldDB" id="A0ABD1DSB1"/>